<feature type="transmembrane region" description="Helical" evidence="4">
    <location>
        <begin position="114"/>
        <end position="138"/>
    </location>
</feature>
<reference evidence="5" key="2">
    <citation type="journal article" date="2018" name="Sci. Data">
        <title>The draft genome sequence of cork oak.</title>
        <authorList>
            <person name="Ramos A.M."/>
            <person name="Usie A."/>
            <person name="Barbosa P."/>
            <person name="Barros P.M."/>
            <person name="Capote T."/>
            <person name="Chaves I."/>
            <person name="Simoes F."/>
            <person name="Abreu I."/>
            <person name="Carrasquinho I."/>
            <person name="Faro C."/>
            <person name="Guimaraes J.B."/>
            <person name="Mendonca D."/>
            <person name="Nobrega F."/>
            <person name="Rodrigues L."/>
            <person name="Saibo N.J.M."/>
            <person name="Varela M.C."/>
            <person name="Egas C."/>
            <person name="Matos J."/>
            <person name="Miguel C.M."/>
            <person name="Oliveira M.M."/>
            <person name="Ricardo C.P."/>
            <person name="Goncalves S."/>
        </authorList>
    </citation>
    <scope>NUCLEOTIDE SEQUENCE [LARGE SCALE GENOMIC DNA]</scope>
    <source>
        <strain evidence="5">HL8</strain>
    </source>
</reference>
<organism evidence="5">
    <name type="scientific">Quercus suber</name>
    <name type="common">Cork oak</name>
    <dbReference type="NCBI Taxonomy" id="58331"/>
    <lineage>
        <taxon>Eukaryota</taxon>
        <taxon>Viridiplantae</taxon>
        <taxon>Streptophyta</taxon>
        <taxon>Embryophyta</taxon>
        <taxon>Tracheophyta</taxon>
        <taxon>Spermatophyta</taxon>
        <taxon>Magnoliopsida</taxon>
        <taxon>eudicotyledons</taxon>
        <taxon>Gunneridae</taxon>
        <taxon>Pentapetalae</taxon>
        <taxon>rosids</taxon>
        <taxon>fabids</taxon>
        <taxon>Fagales</taxon>
        <taxon>Fagaceae</taxon>
        <taxon>Quercus</taxon>
    </lineage>
</organism>
<dbReference type="InterPro" id="IPR051502">
    <property type="entry name" value="RLP_Defense_Trigger"/>
</dbReference>
<evidence type="ECO:0000256" key="1">
    <source>
        <dbReference type="ARBA" id="ARBA00009592"/>
    </source>
</evidence>
<dbReference type="AlphaFoldDB" id="A0AAW0M9T0"/>
<name>A0AAW0M9T0_QUESU</name>
<dbReference type="InterPro" id="IPR001611">
    <property type="entry name" value="Leu-rich_rpt"/>
</dbReference>
<gene>
    <name evidence="5" type="primary">RLP15_27</name>
    <name evidence="5" type="ORF">CFP56_042127</name>
</gene>
<dbReference type="SUPFAM" id="SSF52058">
    <property type="entry name" value="L domain-like"/>
    <property type="match status" value="1"/>
</dbReference>
<comment type="similarity">
    <text evidence="1">Belongs to the RLP family.</text>
</comment>
<reference evidence="5" key="3">
    <citation type="submission" date="2023-07" db="EMBL/GenBank/DDBJ databases">
        <title>An improved reference 1 genome and first organelle genomes of Quercus suber.</title>
        <authorList>
            <consortium name="Genosuber Consortium"/>
            <person name="Usie A."/>
            <person name="Serra O."/>
            <person name="Barros P."/>
        </authorList>
    </citation>
    <scope>NUCLEOTIDE SEQUENCE</scope>
    <source>
        <strain evidence="5">HL8</strain>
        <tissue evidence="5">Leaves</tissue>
    </source>
</reference>
<accession>A0AAW0M9T0</accession>
<dbReference type="PANTHER" id="PTHR48062">
    <property type="entry name" value="RECEPTOR-LIKE PROTEIN 14"/>
    <property type="match status" value="1"/>
</dbReference>
<evidence type="ECO:0000256" key="2">
    <source>
        <dbReference type="ARBA" id="ARBA00022614"/>
    </source>
</evidence>
<feature type="transmembrane region" description="Helical" evidence="4">
    <location>
        <begin position="144"/>
        <end position="164"/>
    </location>
</feature>
<dbReference type="Pfam" id="PF13855">
    <property type="entry name" value="LRR_8"/>
    <property type="match status" value="1"/>
</dbReference>
<comment type="caution">
    <text evidence="5">The sequence shown here is derived from an EMBL/GenBank/DDBJ whole genome shotgun (WGS) entry which is preliminary data.</text>
</comment>
<reference evidence="5" key="1">
    <citation type="submission" date="2017-12" db="EMBL/GenBank/DDBJ databases">
        <authorList>
            <person name="Barbosa P."/>
            <person name="Usie A."/>
            <person name="Ramos A.M."/>
        </authorList>
    </citation>
    <scope>NUCLEOTIDE SEQUENCE</scope>
    <source>
        <strain evidence="5">HL8</strain>
        <tissue evidence="5">Leaves</tissue>
    </source>
</reference>
<keyword evidence="4" id="KW-0812">Transmembrane</keyword>
<proteinExistence type="inferred from homology"/>
<protein>
    <submittedName>
        <fullName evidence="5">Receptor-like protein 15</fullName>
    </submittedName>
</protein>
<dbReference type="Gene3D" id="3.80.10.10">
    <property type="entry name" value="Ribonuclease Inhibitor"/>
    <property type="match status" value="1"/>
</dbReference>
<sequence>MNLSHNNLTGPIPTTFSNLKLMESLDLSYNNLSGKIPTELTEITFLAVFSVAHNNLSGTTPERKNQFGTFGESSYEGYPLLCGPPLHDCTKIGAPSTMLVDHDGEDGGSFIDMAVFYISFVVVYITVLLGLVAVLYINPYWRRVWFNFIEVCIDNCYCFVVVYYRKLFNFKLA</sequence>
<keyword evidence="3" id="KW-0677">Repeat</keyword>
<evidence type="ECO:0000256" key="4">
    <source>
        <dbReference type="SAM" id="Phobius"/>
    </source>
</evidence>
<evidence type="ECO:0000256" key="3">
    <source>
        <dbReference type="ARBA" id="ARBA00022737"/>
    </source>
</evidence>
<dbReference type="EMBL" id="PKMF04000008">
    <property type="protein sequence ID" value="KAK7860214.1"/>
    <property type="molecule type" value="Genomic_DNA"/>
</dbReference>
<evidence type="ECO:0000313" key="5">
    <source>
        <dbReference type="EMBL" id="KAK7860214.1"/>
    </source>
</evidence>
<keyword evidence="5" id="KW-0675">Receptor</keyword>
<keyword evidence="2" id="KW-0433">Leucine-rich repeat</keyword>
<dbReference type="PANTHER" id="PTHR48062:SF21">
    <property type="entry name" value="RECEPTOR-LIKE PROTEIN 12"/>
    <property type="match status" value="1"/>
</dbReference>
<dbReference type="InterPro" id="IPR032675">
    <property type="entry name" value="LRR_dom_sf"/>
</dbReference>
<keyword evidence="4" id="KW-1133">Transmembrane helix</keyword>
<keyword evidence="4" id="KW-0472">Membrane</keyword>